<name>M1VI19_CYAM1</name>
<dbReference type="EMBL" id="AP006502">
    <property type="protein sequence ID" value="BAM83142.1"/>
    <property type="molecule type" value="Genomic_DNA"/>
</dbReference>
<sequence>MHLISSRDNHGAQFAEPHGDGQTLQTVVESDTATPRGLSSPAPSVQRLTLRSLAAHDTASTASAREQASDVLLPVSVGAEPLAPWSSPGKRSREQIRSGSVWIPKKRGAGRCNWGTLDEICRESARSHGDWCQAALDQRDLNYADDNDEEYVLEEIPVMCDTALASHATSDARAWQPNGETDTLGYSYTAQSGSLITNANSSWELDELDWKNRDAADAAWEENGCSYGTRCSNLYLSQ</sequence>
<evidence type="ECO:0000313" key="3">
    <source>
        <dbReference type="Proteomes" id="UP000007014"/>
    </source>
</evidence>
<protein>
    <submittedName>
        <fullName evidence="2">Uncharacterized protein</fullName>
    </submittedName>
</protein>
<proteinExistence type="predicted"/>
<reference evidence="2 3" key="2">
    <citation type="journal article" date="2007" name="BMC Biol.">
        <title>A 100%-complete sequence reveals unusually simple genomic features in the hot-spring red alga Cyanidioschyzon merolae.</title>
        <authorList>
            <person name="Nozaki H."/>
            <person name="Takano H."/>
            <person name="Misumi O."/>
            <person name="Terasawa K."/>
            <person name="Matsuzaki M."/>
            <person name="Maruyama S."/>
            <person name="Nishida K."/>
            <person name="Yagisawa F."/>
            <person name="Yoshida Y."/>
            <person name="Fujiwara T."/>
            <person name="Takio S."/>
            <person name="Tamura K."/>
            <person name="Chung S.J."/>
            <person name="Nakamura S."/>
            <person name="Kuroiwa H."/>
            <person name="Tanaka K."/>
            <person name="Sato N."/>
            <person name="Kuroiwa T."/>
        </authorList>
    </citation>
    <scope>NUCLEOTIDE SEQUENCE [LARGE SCALE GENOMIC DNA]</scope>
    <source>
        <strain evidence="2 3">10D</strain>
    </source>
</reference>
<dbReference type="RefSeq" id="XP_005539178.1">
    <property type="nucleotide sequence ID" value="XM_005539121.1"/>
</dbReference>
<dbReference type="HOGENOM" id="CLU_1167317_0_0_1"/>
<keyword evidence="3" id="KW-1185">Reference proteome</keyword>
<dbReference type="AlphaFoldDB" id="M1VI19"/>
<evidence type="ECO:0000256" key="1">
    <source>
        <dbReference type="SAM" id="MobiDB-lite"/>
    </source>
</evidence>
<accession>M1VI19</accession>
<feature type="compositionally biased region" description="Polar residues" evidence="1">
    <location>
        <begin position="22"/>
        <end position="33"/>
    </location>
</feature>
<dbReference type="GeneID" id="16997938"/>
<evidence type="ECO:0000313" key="2">
    <source>
        <dbReference type="EMBL" id="BAM83142.1"/>
    </source>
</evidence>
<dbReference type="Gramene" id="CMT135CT">
    <property type="protein sequence ID" value="CMT135CT"/>
    <property type="gene ID" value="CMT135C"/>
</dbReference>
<dbReference type="KEGG" id="cme:CYME_CMT135C"/>
<dbReference type="OrthoDB" id="10494622at2759"/>
<feature type="compositionally biased region" description="Basic and acidic residues" evidence="1">
    <location>
        <begin position="1"/>
        <end position="10"/>
    </location>
</feature>
<feature type="region of interest" description="Disordered" evidence="1">
    <location>
        <begin position="1"/>
        <end position="45"/>
    </location>
</feature>
<dbReference type="Proteomes" id="UP000007014">
    <property type="component" value="Chromosome 20"/>
</dbReference>
<gene>
    <name evidence="2" type="ORF">CYME_CMT135C</name>
</gene>
<reference evidence="2 3" key="1">
    <citation type="journal article" date="2004" name="Nature">
        <title>Genome sequence of the ultrasmall unicellular red alga Cyanidioschyzon merolae 10D.</title>
        <authorList>
            <person name="Matsuzaki M."/>
            <person name="Misumi O."/>
            <person name="Shin-i T."/>
            <person name="Maruyama S."/>
            <person name="Takahara M."/>
            <person name="Miyagishima S."/>
            <person name="Mori T."/>
            <person name="Nishida K."/>
            <person name="Yagisawa F."/>
            <person name="Nishida K."/>
            <person name="Yoshida Y."/>
            <person name="Nishimura Y."/>
            <person name="Nakao S."/>
            <person name="Kobayashi T."/>
            <person name="Momoyama Y."/>
            <person name="Higashiyama T."/>
            <person name="Minoda A."/>
            <person name="Sano M."/>
            <person name="Nomoto H."/>
            <person name="Oishi K."/>
            <person name="Hayashi H."/>
            <person name="Ohta F."/>
            <person name="Nishizaka S."/>
            <person name="Haga S."/>
            <person name="Miura S."/>
            <person name="Morishita T."/>
            <person name="Kabeya Y."/>
            <person name="Terasawa K."/>
            <person name="Suzuki Y."/>
            <person name="Ishii Y."/>
            <person name="Asakawa S."/>
            <person name="Takano H."/>
            <person name="Ohta N."/>
            <person name="Kuroiwa H."/>
            <person name="Tanaka K."/>
            <person name="Shimizu N."/>
            <person name="Sugano S."/>
            <person name="Sato N."/>
            <person name="Nozaki H."/>
            <person name="Ogasawara N."/>
            <person name="Kohara Y."/>
            <person name="Kuroiwa T."/>
        </authorList>
    </citation>
    <scope>NUCLEOTIDE SEQUENCE [LARGE SCALE GENOMIC DNA]</scope>
    <source>
        <strain evidence="2 3">10D</strain>
    </source>
</reference>
<organism evidence="2 3">
    <name type="scientific">Cyanidioschyzon merolae (strain NIES-3377 / 10D)</name>
    <name type="common">Unicellular red alga</name>
    <dbReference type="NCBI Taxonomy" id="280699"/>
    <lineage>
        <taxon>Eukaryota</taxon>
        <taxon>Rhodophyta</taxon>
        <taxon>Bangiophyceae</taxon>
        <taxon>Cyanidiales</taxon>
        <taxon>Cyanidiaceae</taxon>
        <taxon>Cyanidioschyzon</taxon>
    </lineage>
</organism>